<evidence type="ECO:0000256" key="1">
    <source>
        <dbReference type="SAM" id="MobiDB-lite"/>
    </source>
</evidence>
<dbReference type="RefSeq" id="WP_147288115.1">
    <property type="nucleotide sequence ID" value="NZ_QQBC01000015.1"/>
</dbReference>
<evidence type="ECO:0000313" key="2">
    <source>
        <dbReference type="EMBL" id="RDI60542.1"/>
    </source>
</evidence>
<protein>
    <submittedName>
        <fullName evidence="2">Uncharacterized protein</fullName>
    </submittedName>
</protein>
<dbReference type="AlphaFoldDB" id="A0A370HPP3"/>
<name>A0A370HPP3_9NOCA</name>
<dbReference type="STRING" id="1210086.GCA_001613105_04507"/>
<keyword evidence="3" id="KW-1185">Reference proteome</keyword>
<comment type="caution">
    <text evidence="2">The sequence shown here is derived from an EMBL/GenBank/DDBJ whole genome shotgun (WGS) entry which is preliminary data.</text>
</comment>
<dbReference type="Proteomes" id="UP000254869">
    <property type="component" value="Unassembled WGS sequence"/>
</dbReference>
<dbReference type="EMBL" id="QQBC01000015">
    <property type="protein sequence ID" value="RDI60542.1"/>
    <property type="molecule type" value="Genomic_DNA"/>
</dbReference>
<accession>A0A370HPP3</accession>
<organism evidence="2 3">
    <name type="scientific">Nocardia pseudobrasiliensis</name>
    <dbReference type="NCBI Taxonomy" id="45979"/>
    <lineage>
        <taxon>Bacteria</taxon>
        <taxon>Bacillati</taxon>
        <taxon>Actinomycetota</taxon>
        <taxon>Actinomycetes</taxon>
        <taxon>Mycobacteriales</taxon>
        <taxon>Nocardiaceae</taxon>
        <taxon>Nocardia</taxon>
    </lineage>
</organism>
<proteinExistence type="predicted"/>
<feature type="region of interest" description="Disordered" evidence="1">
    <location>
        <begin position="1"/>
        <end position="38"/>
    </location>
</feature>
<reference evidence="2 3" key="1">
    <citation type="submission" date="2018-07" db="EMBL/GenBank/DDBJ databases">
        <title>Genomic Encyclopedia of Type Strains, Phase IV (KMG-IV): sequencing the most valuable type-strain genomes for metagenomic binning, comparative biology and taxonomic classification.</title>
        <authorList>
            <person name="Goeker M."/>
        </authorList>
    </citation>
    <scope>NUCLEOTIDE SEQUENCE [LARGE SCALE GENOMIC DNA]</scope>
    <source>
        <strain evidence="2 3">DSM 44290</strain>
    </source>
</reference>
<evidence type="ECO:0000313" key="3">
    <source>
        <dbReference type="Proteomes" id="UP000254869"/>
    </source>
</evidence>
<sequence length="85" mass="9063">MMTELAARIPVPTGTSPAPSPAASDLSIVPAQPPRSQRTYRLDDAGTITVTLDNLDILTLSPETRTRLFEILDQLTELDLGSAGT</sequence>
<gene>
    <name evidence="2" type="ORF">DFR76_115172</name>
</gene>